<comment type="caution">
    <text evidence="1">The sequence shown here is derived from an EMBL/GenBank/DDBJ whole genome shotgun (WGS) entry which is preliminary data.</text>
</comment>
<organism evidence="1 2">
    <name type="scientific">Petrolisthes manimaculis</name>
    <dbReference type="NCBI Taxonomy" id="1843537"/>
    <lineage>
        <taxon>Eukaryota</taxon>
        <taxon>Metazoa</taxon>
        <taxon>Ecdysozoa</taxon>
        <taxon>Arthropoda</taxon>
        <taxon>Crustacea</taxon>
        <taxon>Multicrustacea</taxon>
        <taxon>Malacostraca</taxon>
        <taxon>Eumalacostraca</taxon>
        <taxon>Eucarida</taxon>
        <taxon>Decapoda</taxon>
        <taxon>Pleocyemata</taxon>
        <taxon>Anomura</taxon>
        <taxon>Galatheoidea</taxon>
        <taxon>Porcellanidae</taxon>
        <taxon>Petrolisthes</taxon>
    </lineage>
</organism>
<evidence type="ECO:0000313" key="1">
    <source>
        <dbReference type="EMBL" id="KAK4287439.1"/>
    </source>
</evidence>
<keyword evidence="2" id="KW-1185">Reference proteome</keyword>
<dbReference type="Proteomes" id="UP001292094">
    <property type="component" value="Unassembled WGS sequence"/>
</dbReference>
<reference evidence="1" key="1">
    <citation type="submission" date="2023-11" db="EMBL/GenBank/DDBJ databases">
        <title>Genome assemblies of two species of porcelain crab, Petrolisthes cinctipes and Petrolisthes manimaculis (Anomura: Porcellanidae).</title>
        <authorList>
            <person name="Angst P."/>
        </authorList>
    </citation>
    <scope>NUCLEOTIDE SEQUENCE</scope>
    <source>
        <strain evidence="1">PB745_02</strain>
        <tissue evidence="1">Gill</tissue>
    </source>
</reference>
<evidence type="ECO:0000313" key="2">
    <source>
        <dbReference type="Proteomes" id="UP001292094"/>
    </source>
</evidence>
<dbReference type="EMBL" id="JAWZYT010006853">
    <property type="protein sequence ID" value="KAK4287439.1"/>
    <property type="molecule type" value="Genomic_DNA"/>
</dbReference>
<gene>
    <name evidence="1" type="ORF">Pmani_039490</name>
</gene>
<protein>
    <submittedName>
        <fullName evidence="1">Uncharacterized protein</fullName>
    </submittedName>
</protein>
<proteinExistence type="predicted"/>
<dbReference type="AlphaFoldDB" id="A0AAE1NCD6"/>
<accession>A0AAE1NCD6</accession>
<name>A0AAE1NCD6_9EUCA</name>
<sequence>MVGSVCGTGTESQLGTAQAPQLQRYSHLPVFLSHIFSLQSVLGLVSVFGCHGCHAGSLGRRVSVAPDFPRAFECVSRVWCQRQECVVAWRALVWPCDRRGRTAATVRVSKPRARNPIQRREWEGGVYRMERGGGWLCVG</sequence>